<feature type="transmembrane region" description="Helical" evidence="1">
    <location>
        <begin position="31"/>
        <end position="48"/>
    </location>
</feature>
<reference evidence="2 3" key="1">
    <citation type="submission" date="2018-10" db="EMBL/GenBank/DDBJ databases">
        <title>Pseudomonas leptonychotis sp. nov., isolated from Weddell seals in Antarctica.</title>
        <authorList>
            <person name="Novakova D."/>
            <person name="Svec P."/>
            <person name="Kralova S."/>
            <person name="Kristofova L."/>
            <person name="Zeman M."/>
            <person name="Pantucek R."/>
            <person name="Maslanova I."/>
            <person name="Sedlacek I."/>
        </authorList>
    </citation>
    <scope>NUCLEOTIDE SEQUENCE [LARGE SCALE GENOMIC DNA]</scope>
    <source>
        <strain evidence="2 3">CCM 8849</strain>
    </source>
</reference>
<protein>
    <submittedName>
        <fullName evidence="2">Uncharacterized protein</fullName>
    </submittedName>
</protein>
<dbReference type="Proteomes" id="UP000307541">
    <property type="component" value="Unassembled WGS sequence"/>
</dbReference>
<evidence type="ECO:0000256" key="1">
    <source>
        <dbReference type="SAM" id="Phobius"/>
    </source>
</evidence>
<dbReference type="RefSeq" id="WP_136664237.1">
    <property type="nucleotide sequence ID" value="NZ_RFLV01000001.1"/>
</dbReference>
<sequence>MNGTFRTDAIATAIAIAAVTALTLIKGDVLFMGLWYYTLVLLGTFALARLIKPKPLFITGGIVAACLSFSMYIYANWTPAPTNDLLGLGHLCSLPGAAIGLLIGAVISRRAKQKSSTAAFVAGISGFGLGFAANQAVLCSTVMSCRALLPFL</sequence>
<organism evidence="2 3">
    <name type="scientific">Pseudomonas leptonychotis</name>
    <dbReference type="NCBI Taxonomy" id="2448482"/>
    <lineage>
        <taxon>Bacteria</taxon>
        <taxon>Pseudomonadati</taxon>
        <taxon>Pseudomonadota</taxon>
        <taxon>Gammaproteobacteria</taxon>
        <taxon>Pseudomonadales</taxon>
        <taxon>Pseudomonadaceae</taxon>
        <taxon>Pseudomonas</taxon>
    </lineage>
</organism>
<feature type="transmembrane region" description="Helical" evidence="1">
    <location>
        <begin position="119"/>
        <end position="143"/>
    </location>
</feature>
<keyword evidence="1" id="KW-1133">Transmembrane helix</keyword>
<dbReference type="EMBL" id="RFLV01000001">
    <property type="protein sequence ID" value="TIH10959.1"/>
    <property type="molecule type" value="Genomic_DNA"/>
</dbReference>
<name>A0A4T2A414_9PSED</name>
<feature type="transmembrane region" description="Helical" evidence="1">
    <location>
        <begin position="55"/>
        <end position="75"/>
    </location>
</feature>
<gene>
    <name evidence="2" type="ORF">D8779_09860</name>
</gene>
<accession>A0A4T2A414</accession>
<feature type="transmembrane region" description="Helical" evidence="1">
    <location>
        <begin position="7"/>
        <end position="25"/>
    </location>
</feature>
<proteinExistence type="predicted"/>
<dbReference type="OrthoDB" id="8778055at2"/>
<evidence type="ECO:0000313" key="3">
    <source>
        <dbReference type="Proteomes" id="UP000307541"/>
    </source>
</evidence>
<keyword evidence="1" id="KW-0472">Membrane</keyword>
<comment type="caution">
    <text evidence="2">The sequence shown here is derived from an EMBL/GenBank/DDBJ whole genome shotgun (WGS) entry which is preliminary data.</text>
</comment>
<dbReference type="AlphaFoldDB" id="A0A4T2A414"/>
<keyword evidence="3" id="KW-1185">Reference proteome</keyword>
<feature type="transmembrane region" description="Helical" evidence="1">
    <location>
        <begin position="87"/>
        <end position="107"/>
    </location>
</feature>
<evidence type="ECO:0000313" key="2">
    <source>
        <dbReference type="EMBL" id="TIH10959.1"/>
    </source>
</evidence>
<keyword evidence="1" id="KW-0812">Transmembrane</keyword>